<feature type="transmembrane region" description="Helical" evidence="1">
    <location>
        <begin position="169"/>
        <end position="188"/>
    </location>
</feature>
<keyword evidence="1" id="KW-0472">Membrane</keyword>
<dbReference type="RefSeq" id="WP_197316124.1">
    <property type="nucleotide sequence ID" value="NZ_JADZSC010000001.1"/>
</dbReference>
<sequence>MSNEWLWILFALINFSLLLTMYRIFGRSGLFVWIGMSTVLANIQVVKTIELFGLNATLGNITYGTAFLATDILNEKYGKKDAKKAVWMGFSTLILLTIIMQLSLQFSPGANDIAQPALETLFGIVPRIAIGSLIAYIVSQYFDVWLYARLKNIFTSDKMLWIRNNGSTMISQLLDTAIFCGIAFYGLYPTNVFVEIFITTYIIKFVVAAIDTPFLYAAKRMKFSGSQRS</sequence>
<keyword evidence="1" id="KW-1003">Cell membrane</keyword>
<comment type="subcellular location">
    <subcellularLocation>
        <location evidence="1">Cell membrane</location>
        <topology evidence="1">Multi-pass membrane protein</topology>
    </subcellularLocation>
</comment>
<feature type="transmembrane region" description="Helical" evidence="1">
    <location>
        <begin position="85"/>
        <end position="104"/>
    </location>
</feature>
<protein>
    <recommendedName>
        <fullName evidence="1">Probable queuosine precursor transporter</fullName>
        <shortName evidence="1">Q precursor transporter</shortName>
    </recommendedName>
</protein>
<comment type="similarity">
    <text evidence="1">Belongs to the vitamin uptake transporter (VUT/ECF) (TC 2.A.88) family. Q precursor transporter subfamily.</text>
</comment>
<dbReference type="NCBIfam" id="TIGR00697">
    <property type="entry name" value="queuosine precursor transporter"/>
    <property type="match status" value="1"/>
</dbReference>
<feature type="transmembrane region" description="Helical" evidence="1">
    <location>
        <begin position="124"/>
        <end position="148"/>
    </location>
</feature>
<organism evidence="2 3">
    <name type="scientific">Halobacillus yeomjeoni</name>
    <dbReference type="NCBI Taxonomy" id="311194"/>
    <lineage>
        <taxon>Bacteria</taxon>
        <taxon>Bacillati</taxon>
        <taxon>Bacillota</taxon>
        <taxon>Bacilli</taxon>
        <taxon>Bacillales</taxon>
        <taxon>Bacillaceae</taxon>
        <taxon>Halobacillus</taxon>
    </lineage>
</organism>
<name>A0A931HU76_9BACI</name>
<feature type="transmembrane region" description="Helical" evidence="1">
    <location>
        <begin position="6"/>
        <end position="25"/>
    </location>
</feature>
<keyword evidence="1" id="KW-0813">Transport</keyword>
<dbReference type="PANTHER" id="PTHR34300">
    <property type="entry name" value="QUEUOSINE PRECURSOR TRANSPORTER-RELATED"/>
    <property type="match status" value="1"/>
</dbReference>
<reference evidence="2 3" key="1">
    <citation type="journal article" date="2005" name="Int. J. Syst. Evol. Microbiol.">
        <title>Halobacillus yeomjeoni sp. nov., isolated from a marine solar saltern in Korea.</title>
        <authorList>
            <person name="Yoon J.H."/>
            <person name="Kang S.J."/>
            <person name="Lee C.H."/>
            <person name="Oh H.W."/>
            <person name="Oh T.K."/>
        </authorList>
    </citation>
    <scope>NUCLEOTIDE SEQUENCE [LARGE SCALE GENOMIC DNA]</scope>
    <source>
        <strain evidence="2 3">KCTC 3957</strain>
    </source>
</reference>
<gene>
    <name evidence="2" type="ORF">H0267_04760</name>
</gene>
<feature type="transmembrane region" description="Helical" evidence="1">
    <location>
        <begin position="194"/>
        <end position="218"/>
    </location>
</feature>
<dbReference type="Pfam" id="PF02592">
    <property type="entry name" value="Vut_1"/>
    <property type="match status" value="1"/>
</dbReference>
<dbReference type="Proteomes" id="UP000614490">
    <property type="component" value="Unassembled WGS sequence"/>
</dbReference>
<dbReference type="InterPro" id="IPR003744">
    <property type="entry name" value="YhhQ"/>
</dbReference>
<accession>A0A931HU76</accession>
<feature type="transmembrane region" description="Helical" evidence="1">
    <location>
        <begin position="52"/>
        <end position="73"/>
    </location>
</feature>
<dbReference type="GO" id="GO:0005886">
    <property type="term" value="C:plasma membrane"/>
    <property type="evidence" value="ECO:0007669"/>
    <property type="project" value="UniProtKB-SubCell"/>
</dbReference>
<keyword evidence="1" id="KW-0812">Transmembrane</keyword>
<comment type="function">
    <text evidence="1">Involved in the import of queuosine (Q) precursors, required for Q precursor salvage.</text>
</comment>
<evidence type="ECO:0000313" key="3">
    <source>
        <dbReference type="Proteomes" id="UP000614490"/>
    </source>
</evidence>
<dbReference type="EMBL" id="JADZSC010000001">
    <property type="protein sequence ID" value="MBH0229521.1"/>
    <property type="molecule type" value="Genomic_DNA"/>
</dbReference>
<dbReference type="PANTHER" id="PTHR34300:SF2">
    <property type="entry name" value="QUEUOSINE PRECURSOR TRANSPORTER-RELATED"/>
    <property type="match status" value="1"/>
</dbReference>
<dbReference type="HAMAP" id="MF_02088">
    <property type="entry name" value="Q_prec_transport"/>
    <property type="match status" value="1"/>
</dbReference>
<keyword evidence="3" id="KW-1185">Reference proteome</keyword>
<evidence type="ECO:0000256" key="1">
    <source>
        <dbReference type="HAMAP-Rule" id="MF_02088"/>
    </source>
</evidence>
<keyword evidence="1" id="KW-1133">Transmembrane helix</keyword>
<feature type="transmembrane region" description="Helical" evidence="1">
    <location>
        <begin position="30"/>
        <end position="46"/>
    </location>
</feature>
<dbReference type="AlphaFoldDB" id="A0A931HU76"/>
<evidence type="ECO:0000313" key="2">
    <source>
        <dbReference type="EMBL" id="MBH0229521.1"/>
    </source>
</evidence>
<dbReference type="GO" id="GO:0022857">
    <property type="term" value="F:transmembrane transporter activity"/>
    <property type="evidence" value="ECO:0007669"/>
    <property type="project" value="UniProtKB-UniRule"/>
</dbReference>
<comment type="caution">
    <text evidence="2">The sequence shown here is derived from an EMBL/GenBank/DDBJ whole genome shotgun (WGS) entry which is preliminary data.</text>
</comment>
<proteinExistence type="inferred from homology"/>